<reference evidence="2" key="1">
    <citation type="submission" date="2019-06" db="EMBL/GenBank/DDBJ databases">
        <authorList>
            <person name="Zheng W."/>
        </authorList>
    </citation>
    <scope>NUCLEOTIDE SEQUENCE</scope>
    <source>
        <strain evidence="2">QDHG01</strain>
    </source>
</reference>
<accession>A0A8J8NW39</accession>
<organism evidence="2 3">
    <name type="scientific">Halteria grandinella</name>
    <dbReference type="NCBI Taxonomy" id="5974"/>
    <lineage>
        <taxon>Eukaryota</taxon>
        <taxon>Sar</taxon>
        <taxon>Alveolata</taxon>
        <taxon>Ciliophora</taxon>
        <taxon>Intramacronucleata</taxon>
        <taxon>Spirotrichea</taxon>
        <taxon>Stichotrichia</taxon>
        <taxon>Sporadotrichida</taxon>
        <taxon>Halteriidae</taxon>
        <taxon>Halteria</taxon>
    </lineage>
</organism>
<feature type="region of interest" description="Disordered" evidence="1">
    <location>
        <begin position="285"/>
        <end position="310"/>
    </location>
</feature>
<name>A0A8J8NW39_HALGN</name>
<proteinExistence type="predicted"/>
<dbReference type="EMBL" id="RRYP01004657">
    <property type="protein sequence ID" value="TNV82692.1"/>
    <property type="molecule type" value="Genomic_DNA"/>
</dbReference>
<comment type="caution">
    <text evidence="2">The sequence shown here is derived from an EMBL/GenBank/DDBJ whole genome shotgun (WGS) entry which is preliminary data.</text>
</comment>
<dbReference type="AlphaFoldDB" id="A0A8J8NW39"/>
<evidence type="ECO:0000313" key="3">
    <source>
        <dbReference type="Proteomes" id="UP000785679"/>
    </source>
</evidence>
<dbReference type="Proteomes" id="UP000785679">
    <property type="component" value="Unassembled WGS sequence"/>
</dbReference>
<protein>
    <submittedName>
        <fullName evidence="2">Uncharacterized protein</fullName>
    </submittedName>
</protein>
<gene>
    <name evidence="2" type="ORF">FGO68_gene12235</name>
</gene>
<evidence type="ECO:0000313" key="2">
    <source>
        <dbReference type="EMBL" id="TNV82692.1"/>
    </source>
</evidence>
<sequence>MCNRIKNYFANIQMQATQNPAQYFHTQFLETPPAQSHIKETPQFSGKQPINDAEYFDRPNLSKLVIYQGSLEEIRLKDKKSPRQVDFEVKKIKRFQGGLKVTQSRAASMIDRTVSHSIQTNSIRNHQNPLHPTKSIYDEMQDIQDSLNSKNTQMLLQGAKNRMQQNVENIQGHLDQMILAALDIQQNSLNFSFKEPIFIQEQKVIPHHPQMSQLAKQPNGNYQSLLKHLQLKNLSPRAFLKASPRLINKESPSIGGPLDLQLELRPLKGKYQGFNSLAPIRKSTNKSQFEMPKKSIDTNVSPNNQTYENGLINDSQTKVKRMFQVSLPLTSLGSLNMHGVKLGRLRTIQNSVLEESKPSPSPNKSHKLKEGSLLNCFKVNQLSPKGNNIASIDGESSVNFMNTNQYSKPNDIIQVQPNISIKQQDDNLQGESSLKFISRQNTGENLDSANLLPAQTPLIPFQASVTQKDKSKRNHKRLASQARISFGSYNYQNPLNLTMYSNTFHKLDPDTTTPIAANGFPAIMSGQGGSVFSGNSKYRSDMVDGQHQTIRIPPQFGIHALKDEQIIGSPLIATRHRNITNQLQTTVRASEIDTSEQNQSSIHAKTQYGGFRAKSYLHSPRMTGPIESIAAQTPIATRNSKLAQFENPISQHENPSNEIRISNQTTAIHIPGQLGAMFRPAKQIGQQPYLNADSAFLQRIQSEEEYEPSPTDLTHHSPFMISPQIQVDVSIVTSSIKKQRESEKKKINTQQSSTVRTKNGFGLLKSLE</sequence>
<feature type="compositionally biased region" description="Polar residues" evidence="1">
    <location>
        <begin position="297"/>
        <end position="310"/>
    </location>
</feature>
<keyword evidence="3" id="KW-1185">Reference proteome</keyword>
<evidence type="ECO:0000256" key="1">
    <source>
        <dbReference type="SAM" id="MobiDB-lite"/>
    </source>
</evidence>